<organism evidence="1 2">
    <name type="scientific">Salmonella enterica subsp. arizonae</name>
    <dbReference type="NCBI Taxonomy" id="59203"/>
    <lineage>
        <taxon>Bacteria</taxon>
        <taxon>Pseudomonadati</taxon>
        <taxon>Pseudomonadota</taxon>
        <taxon>Gammaproteobacteria</taxon>
        <taxon>Enterobacterales</taxon>
        <taxon>Enterobacteriaceae</taxon>
        <taxon>Salmonella</taxon>
    </lineage>
</organism>
<protein>
    <submittedName>
        <fullName evidence="1">Integral membrane protein</fullName>
    </submittedName>
</protein>
<proteinExistence type="predicted"/>
<gene>
    <name evidence="1" type="ORF">NCTC7303_00081</name>
</gene>
<dbReference type="AlphaFoldDB" id="A0A379SG55"/>
<name>A0A379SG55_SALER</name>
<dbReference type="Proteomes" id="UP000255443">
    <property type="component" value="Unassembled WGS sequence"/>
</dbReference>
<accession>A0A379SG55</accession>
<dbReference type="EMBL" id="UGXC01000001">
    <property type="protein sequence ID" value="SUG27975.1"/>
    <property type="molecule type" value="Genomic_DNA"/>
</dbReference>
<sequence length="40" mass="5025">MREMNFGQRLRRFIVRKTFTAPYRVQFYEALRFCLKINSH</sequence>
<evidence type="ECO:0000313" key="1">
    <source>
        <dbReference type="EMBL" id="SUG27975.1"/>
    </source>
</evidence>
<evidence type="ECO:0000313" key="2">
    <source>
        <dbReference type="Proteomes" id="UP000255443"/>
    </source>
</evidence>
<reference evidence="1 2" key="1">
    <citation type="submission" date="2018-06" db="EMBL/GenBank/DDBJ databases">
        <authorList>
            <consortium name="Pathogen Informatics"/>
            <person name="Doyle S."/>
        </authorList>
    </citation>
    <scope>NUCLEOTIDE SEQUENCE [LARGE SCALE GENOMIC DNA]</scope>
    <source>
        <strain evidence="1 2">NCTC7303</strain>
    </source>
</reference>